<keyword evidence="2" id="KW-1185">Reference proteome</keyword>
<dbReference type="Proteomes" id="UP000515163">
    <property type="component" value="Unplaced"/>
</dbReference>
<sequence length="93" mass="10789">MPSRLKCLAKPKKNFAAWVTRHSSMDWSNQTLMRPISKAALHANPTPRLEQLATPKKNFQLENPECCHREQFVYSCGRASVIWKTPPLRQKQK</sequence>
<dbReference type="RefSeq" id="XP_031561742.1">
    <property type="nucleotide sequence ID" value="XM_031705882.1"/>
</dbReference>
<evidence type="ECO:0000313" key="3">
    <source>
        <dbReference type="RefSeq" id="XP_031561742.1"/>
    </source>
</evidence>
<dbReference type="Pfam" id="PF14912">
    <property type="entry name" value="THEG"/>
    <property type="match status" value="1"/>
</dbReference>
<dbReference type="PANTHER" id="PTHR15901:SF15">
    <property type="entry name" value="TESTICULAR HAPLOID EXPRESSED GENE PROTEIN-LIKE"/>
    <property type="match status" value="1"/>
</dbReference>
<organism evidence="2 3">
    <name type="scientific">Actinia tenebrosa</name>
    <name type="common">Australian red waratah sea anemone</name>
    <dbReference type="NCBI Taxonomy" id="6105"/>
    <lineage>
        <taxon>Eukaryota</taxon>
        <taxon>Metazoa</taxon>
        <taxon>Cnidaria</taxon>
        <taxon>Anthozoa</taxon>
        <taxon>Hexacorallia</taxon>
        <taxon>Actiniaria</taxon>
        <taxon>Actiniidae</taxon>
        <taxon>Actinia</taxon>
    </lineage>
</organism>
<accession>A0A6P8I9E3</accession>
<protein>
    <submittedName>
        <fullName evidence="3">Testicular haploid expressed gene protein-like</fullName>
    </submittedName>
</protein>
<dbReference type="GeneID" id="116297622"/>
<dbReference type="PANTHER" id="PTHR15901">
    <property type="entry name" value="TESTICULAR HAPLOID EXPRESSED GENE PROTEIN"/>
    <property type="match status" value="1"/>
</dbReference>
<evidence type="ECO:0000256" key="1">
    <source>
        <dbReference type="ARBA" id="ARBA00022737"/>
    </source>
</evidence>
<evidence type="ECO:0000313" key="2">
    <source>
        <dbReference type="Proteomes" id="UP000515163"/>
    </source>
</evidence>
<dbReference type="InterPro" id="IPR006623">
    <property type="entry name" value="THEG"/>
</dbReference>
<dbReference type="InterPro" id="IPR042401">
    <property type="entry name" value="SPMAP2-like"/>
</dbReference>
<dbReference type="SMART" id="SM00705">
    <property type="entry name" value="THEG"/>
    <property type="match status" value="1"/>
</dbReference>
<proteinExistence type="predicted"/>
<gene>
    <name evidence="3" type="primary">LOC116297622</name>
</gene>
<reference evidence="3" key="1">
    <citation type="submission" date="2025-08" db="UniProtKB">
        <authorList>
            <consortium name="RefSeq"/>
        </authorList>
    </citation>
    <scope>IDENTIFICATION</scope>
    <source>
        <tissue evidence="3">Tentacle</tissue>
    </source>
</reference>
<dbReference type="KEGG" id="aten:116297622"/>
<name>A0A6P8I9E3_ACTTE</name>
<keyword evidence="1" id="KW-0677">Repeat</keyword>
<dbReference type="OrthoDB" id="25466at2759"/>
<dbReference type="AlphaFoldDB" id="A0A6P8I9E3"/>
<dbReference type="InParanoid" id="A0A6P8I9E3"/>